<feature type="binding site" evidence="9">
    <location>
        <position position="81"/>
    </location>
    <ligand>
        <name>anthranilate</name>
        <dbReference type="ChEBI" id="CHEBI:16567"/>
        <label>1</label>
    </ligand>
</feature>
<evidence type="ECO:0000256" key="1">
    <source>
        <dbReference type="ARBA" id="ARBA00004907"/>
    </source>
</evidence>
<accession>A0AAE6IJ50</accession>
<feature type="binding site" evidence="9">
    <location>
        <position position="167"/>
    </location>
    <ligand>
        <name>anthranilate</name>
        <dbReference type="ChEBI" id="CHEBI:16567"/>
        <label>2</label>
    </ligand>
</feature>
<evidence type="ECO:0000259" key="11">
    <source>
        <dbReference type="Pfam" id="PF02885"/>
    </source>
</evidence>
<name>A0AAE6IJ50_LEUCA</name>
<keyword evidence="4 9" id="KW-0808">Transferase</keyword>
<dbReference type="NCBIfam" id="TIGR01245">
    <property type="entry name" value="trpD"/>
    <property type="match status" value="1"/>
</dbReference>
<dbReference type="GO" id="GO:0005829">
    <property type="term" value="C:cytosol"/>
    <property type="evidence" value="ECO:0007669"/>
    <property type="project" value="TreeGrafter"/>
</dbReference>
<organism evidence="12 13">
    <name type="scientific">Leuconostoc carnosum</name>
    <dbReference type="NCBI Taxonomy" id="1252"/>
    <lineage>
        <taxon>Bacteria</taxon>
        <taxon>Bacillati</taxon>
        <taxon>Bacillota</taxon>
        <taxon>Bacilli</taxon>
        <taxon>Lactobacillales</taxon>
        <taxon>Lactobacillaceae</taxon>
        <taxon>Leuconostoc</taxon>
    </lineage>
</organism>
<evidence type="ECO:0000256" key="3">
    <source>
        <dbReference type="ARBA" id="ARBA00022676"/>
    </source>
</evidence>
<dbReference type="HAMAP" id="MF_00211">
    <property type="entry name" value="TrpD"/>
    <property type="match status" value="1"/>
</dbReference>
<keyword evidence="5 9" id="KW-0822">Tryptophan biosynthesis</keyword>
<dbReference type="InterPro" id="IPR000312">
    <property type="entry name" value="Glycosyl_Trfase_fam3"/>
</dbReference>
<dbReference type="InterPro" id="IPR036320">
    <property type="entry name" value="Glycosyl_Trfase_fam3_N_dom_sf"/>
</dbReference>
<dbReference type="EMBL" id="CP042374">
    <property type="protein sequence ID" value="QEA32834.1"/>
    <property type="molecule type" value="Genomic_DNA"/>
</dbReference>
<dbReference type="Pfam" id="PF02885">
    <property type="entry name" value="Glycos_trans_3N"/>
    <property type="match status" value="1"/>
</dbReference>
<feature type="binding site" evidence="9">
    <location>
        <position position="226"/>
    </location>
    <ligand>
        <name>Mg(2+)</name>
        <dbReference type="ChEBI" id="CHEBI:18420"/>
        <label>2</label>
    </ligand>
</feature>
<evidence type="ECO:0000256" key="2">
    <source>
        <dbReference type="ARBA" id="ARBA00022605"/>
    </source>
</evidence>
<dbReference type="EC" id="2.4.2.18" evidence="9"/>
<comment type="caution">
    <text evidence="9">Lacks conserved residue(s) required for the propagation of feature annotation.</text>
</comment>
<feature type="binding site" evidence="9">
    <location>
        <position position="89"/>
    </location>
    <ligand>
        <name>5-phospho-alpha-D-ribose 1-diphosphate</name>
        <dbReference type="ChEBI" id="CHEBI:58017"/>
    </ligand>
</feature>
<gene>
    <name evidence="9 12" type="primary">trpD</name>
    <name evidence="12" type="ORF">FGL89_01125</name>
</gene>
<feature type="binding site" evidence="9">
    <location>
        <position position="81"/>
    </location>
    <ligand>
        <name>5-phospho-alpha-D-ribose 1-diphosphate</name>
        <dbReference type="ChEBI" id="CHEBI:58017"/>
    </ligand>
</feature>
<comment type="pathway">
    <text evidence="1 9">Amino-acid biosynthesis; L-tryptophan biosynthesis; L-tryptophan from chorismate: step 2/5.</text>
</comment>
<dbReference type="GO" id="GO:0000287">
    <property type="term" value="F:magnesium ion binding"/>
    <property type="evidence" value="ECO:0007669"/>
    <property type="project" value="UniProtKB-UniRule"/>
</dbReference>
<sequence length="341" mass="36717">MSNISEALKLLSLRRDLSAETAESVMNDVMDGHVSNYEIAAYLMGLSVKNESIPEIVGSAKAMISHAVKIAPEFDAMDIVGTGGDFAHTFNISTTSSFIVAAAGVPVAKHGNRAASSKSGTADVLENLDIKISLTPKQATAVLNQVGQTFLFAQSFHPSMKIVGPIRKALGVRTVFNILGPLTNPTRPRKMLLGVYSKHLLVPLAHVLSELGVSEAILIHGQDGLDEVTMTTKTDMVRLHNGNITETIFDPYDYGFQYVTASELQGGSPAENAIITQRILRREIQGAKKDIVIVNAGVALYTAGIRETLSENIALAREVLESGLAYQQLIKMQKVTQAVFI</sequence>
<evidence type="ECO:0000256" key="6">
    <source>
        <dbReference type="ARBA" id="ARBA00023141"/>
    </source>
</evidence>
<comment type="subunit">
    <text evidence="9">Homodimer.</text>
</comment>
<dbReference type="PANTHER" id="PTHR43285">
    <property type="entry name" value="ANTHRANILATE PHOSPHORIBOSYLTRANSFERASE"/>
    <property type="match status" value="1"/>
</dbReference>
<dbReference type="AlphaFoldDB" id="A0AAE6IJ50"/>
<dbReference type="GO" id="GO:0000162">
    <property type="term" value="P:L-tryptophan biosynthetic process"/>
    <property type="evidence" value="ECO:0007669"/>
    <property type="project" value="UniProtKB-UniRule"/>
</dbReference>
<dbReference type="PANTHER" id="PTHR43285:SF2">
    <property type="entry name" value="ANTHRANILATE PHOSPHORIBOSYLTRANSFERASE"/>
    <property type="match status" value="1"/>
</dbReference>
<comment type="similarity">
    <text evidence="8">In the C-terminal section; belongs to the anthranilate phosphoribosyltransferase family.</text>
</comment>
<feature type="domain" description="Glycosyl transferase family 3" evidence="10">
    <location>
        <begin position="75"/>
        <end position="326"/>
    </location>
</feature>
<dbReference type="FunFam" id="3.40.1030.10:FF:000002">
    <property type="entry name" value="Anthranilate phosphoribosyltransferase"/>
    <property type="match status" value="1"/>
</dbReference>
<dbReference type="SUPFAM" id="SSF47648">
    <property type="entry name" value="Nucleoside phosphorylase/phosphoribosyltransferase N-terminal domain"/>
    <property type="match status" value="1"/>
</dbReference>
<feature type="binding site" evidence="9">
    <location>
        <position position="227"/>
    </location>
    <ligand>
        <name>Mg(2+)</name>
        <dbReference type="ChEBI" id="CHEBI:18420"/>
        <label>1</label>
    </ligand>
</feature>
<dbReference type="GO" id="GO:0004048">
    <property type="term" value="F:anthranilate phosphoribosyltransferase activity"/>
    <property type="evidence" value="ECO:0007669"/>
    <property type="project" value="UniProtKB-UniRule"/>
</dbReference>
<dbReference type="Gene3D" id="3.40.1030.10">
    <property type="entry name" value="Nucleoside phosphorylase/phosphoribosyltransferase catalytic domain"/>
    <property type="match status" value="1"/>
</dbReference>
<dbReference type="Pfam" id="PF00591">
    <property type="entry name" value="Glycos_transf_3"/>
    <property type="match status" value="1"/>
</dbReference>
<feature type="binding site" evidence="9">
    <location>
        <begin position="91"/>
        <end position="94"/>
    </location>
    <ligand>
        <name>5-phospho-alpha-D-ribose 1-diphosphate</name>
        <dbReference type="ChEBI" id="CHEBI:58017"/>
    </ligand>
</feature>
<feature type="binding site" evidence="9">
    <location>
        <position position="121"/>
    </location>
    <ligand>
        <name>5-phospho-alpha-D-ribose 1-diphosphate</name>
        <dbReference type="ChEBI" id="CHEBI:58017"/>
    </ligand>
</feature>
<keyword evidence="9" id="KW-0479">Metal-binding</keyword>
<dbReference type="Gene3D" id="1.20.970.10">
    <property type="entry name" value="Transferase, Pyrimidine Nucleoside Phosphorylase, Chain C"/>
    <property type="match status" value="1"/>
</dbReference>
<comment type="similarity">
    <text evidence="9">Belongs to the anthranilate phosphoribosyltransferase family.</text>
</comment>
<dbReference type="InterPro" id="IPR017459">
    <property type="entry name" value="Glycosyl_Trfase_fam3_N_dom"/>
</dbReference>
<evidence type="ECO:0000256" key="9">
    <source>
        <dbReference type="HAMAP-Rule" id="MF_00211"/>
    </source>
</evidence>
<proteinExistence type="inferred from homology"/>
<evidence type="ECO:0000256" key="7">
    <source>
        <dbReference type="ARBA" id="ARBA00052328"/>
    </source>
</evidence>
<dbReference type="Proteomes" id="UP000321332">
    <property type="component" value="Chromosome"/>
</dbReference>
<feature type="binding site" evidence="9">
    <location>
        <position position="112"/>
    </location>
    <ligand>
        <name>anthranilate</name>
        <dbReference type="ChEBI" id="CHEBI:16567"/>
        <label>1</label>
    </ligand>
</feature>
<keyword evidence="2 9" id="KW-0028">Amino-acid biosynthesis</keyword>
<evidence type="ECO:0000256" key="8">
    <source>
        <dbReference type="ARBA" id="ARBA00061188"/>
    </source>
</evidence>
<feature type="binding site" evidence="9">
    <location>
        <position position="227"/>
    </location>
    <ligand>
        <name>Mg(2+)</name>
        <dbReference type="ChEBI" id="CHEBI:18420"/>
        <label>2</label>
    </ligand>
</feature>
<dbReference type="GeneID" id="61186323"/>
<keyword evidence="3 9" id="KW-0328">Glycosyltransferase</keyword>
<comment type="cofactor">
    <cofactor evidence="9">
        <name>Mg(2+)</name>
        <dbReference type="ChEBI" id="CHEBI:18420"/>
    </cofactor>
    <text evidence="9">Binds 2 magnesium ions per monomer.</text>
</comment>
<protein>
    <recommendedName>
        <fullName evidence="9">Anthranilate phosphoribosyltransferase</fullName>
        <ecNumber evidence="9">2.4.2.18</ecNumber>
    </recommendedName>
</protein>
<feature type="binding site" evidence="9">
    <location>
        <begin position="109"/>
        <end position="117"/>
    </location>
    <ligand>
        <name>5-phospho-alpha-D-ribose 1-diphosphate</name>
        <dbReference type="ChEBI" id="CHEBI:58017"/>
    </ligand>
</feature>
<dbReference type="RefSeq" id="WP_014974247.1">
    <property type="nucleotide sequence ID" value="NZ_CP042374.1"/>
</dbReference>
<evidence type="ECO:0000256" key="5">
    <source>
        <dbReference type="ARBA" id="ARBA00022822"/>
    </source>
</evidence>
<keyword evidence="9" id="KW-0460">Magnesium</keyword>
<comment type="function">
    <text evidence="9">Catalyzes the transfer of the phosphoribosyl group of 5-phosphorylribose-1-pyrophosphate (PRPP) to anthranilate to yield N-(5'-phosphoribosyl)-anthranilate (PRA).</text>
</comment>
<feature type="domain" description="Glycosyl transferase family 3 N-terminal" evidence="11">
    <location>
        <begin position="6"/>
        <end position="67"/>
    </location>
</feature>
<evidence type="ECO:0000256" key="4">
    <source>
        <dbReference type="ARBA" id="ARBA00022679"/>
    </source>
</evidence>
<dbReference type="OMA" id="GPMTNPA"/>
<feature type="binding site" evidence="9">
    <location>
        <begin position="84"/>
        <end position="85"/>
    </location>
    <ligand>
        <name>5-phospho-alpha-D-ribose 1-diphosphate</name>
        <dbReference type="ChEBI" id="CHEBI:58017"/>
    </ligand>
</feature>
<feature type="binding site" evidence="9">
    <location>
        <position position="93"/>
    </location>
    <ligand>
        <name>Mg(2+)</name>
        <dbReference type="ChEBI" id="CHEBI:18420"/>
        <label>1</label>
    </ligand>
</feature>
<reference evidence="12 13" key="1">
    <citation type="submission" date="2019-06" db="EMBL/GenBank/DDBJ databases">
        <title>Genome analyses of bacteria isolated from kimchi.</title>
        <authorList>
            <person name="Lee S."/>
            <person name="Ahn S."/>
            <person name="Roh S."/>
        </authorList>
    </citation>
    <scope>NUCLEOTIDE SEQUENCE [LARGE SCALE GENOMIC DNA]</scope>
    <source>
        <strain evidence="12 13">CBA3620</strain>
    </source>
</reference>
<dbReference type="InterPro" id="IPR035902">
    <property type="entry name" value="Nuc_phospho_transferase"/>
</dbReference>
<evidence type="ECO:0000259" key="10">
    <source>
        <dbReference type="Pfam" id="PF00591"/>
    </source>
</evidence>
<dbReference type="InterPro" id="IPR005940">
    <property type="entry name" value="Anthranilate_Pribosyl_Tfrase"/>
</dbReference>
<evidence type="ECO:0000313" key="13">
    <source>
        <dbReference type="Proteomes" id="UP000321332"/>
    </source>
</evidence>
<comment type="catalytic activity">
    <reaction evidence="7 9">
        <text>N-(5-phospho-beta-D-ribosyl)anthranilate + diphosphate = 5-phospho-alpha-D-ribose 1-diphosphate + anthranilate</text>
        <dbReference type="Rhea" id="RHEA:11768"/>
        <dbReference type="ChEBI" id="CHEBI:16567"/>
        <dbReference type="ChEBI" id="CHEBI:18277"/>
        <dbReference type="ChEBI" id="CHEBI:33019"/>
        <dbReference type="ChEBI" id="CHEBI:58017"/>
        <dbReference type="EC" id="2.4.2.18"/>
    </reaction>
</comment>
<keyword evidence="6 9" id="KW-0057">Aromatic amino acid biosynthesis</keyword>
<dbReference type="SUPFAM" id="SSF52418">
    <property type="entry name" value="Nucleoside phosphorylase/phosphoribosyltransferase catalytic domain"/>
    <property type="match status" value="1"/>
</dbReference>
<evidence type="ECO:0000313" key="12">
    <source>
        <dbReference type="EMBL" id="QEA32834.1"/>
    </source>
</evidence>